<proteinExistence type="predicted"/>
<evidence type="ECO:0000313" key="1">
    <source>
        <dbReference type="EMBL" id="QFG76428.1"/>
    </source>
</evidence>
<sequence length="68" mass="7269">MAGASGTPEPALRRFELALLGHWAMALISSTAPAAGEAVDDTMTYRYREEKGLLPAWLLITTPLPGTI</sequence>
<organism evidence="1">
    <name type="scientific">Raoultella planticola</name>
    <name type="common">Klebsiella planticola</name>
    <dbReference type="NCBI Taxonomy" id="575"/>
    <lineage>
        <taxon>Bacteria</taxon>
        <taxon>Pseudomonadati</taxon>
        <taxon>Pseudomonadota</taxon>
        <taxon>Gammaproteobacteria</taxon>
        <taxon>Enterobacterales</taxon>
        <taxon>Enterobacteriaceae</taxon>
        <taxon>Klebsiella/Raoultella group</taxon>
        <taxon>Raoultella</taxon>
    </lineage>
</organism>
<name>A0A5P6A923_RAOPL</name>
<dbReference type="InterPro" id="IPR042242">
    <property type="entry name" value="RecO_C"/>
</dbReference>
<dbReference type="Gene3D" id="1.20.1440.120">
    <property type="entry name" value="Recombination protein O, C-terminal domain"/>
    <property type="match status" value="1"/>
</dbReference>
<protein>
    <submittedName>
        <fullName evidence="1">Uncharacterized protein</fullName>
    </submittedName>
</protein>
<reference evidence="1" key="1">
    <citation type="submission" date="2018-05" db="EMBL/GenBank/DDBJ databases">
        <title>Bacterial isolates from healthy term breastfed infants carrying antibiotic resistance genes.</title>
        <authorList>
            <person name="Casaburi G."/>
        </authorList>
    </citation>
    <scope>NUCLEOTIDE SEQUENCE [LARGE SCALE GENOMIC DNA]</scope>
    <source>
        <strain evidence="1">7084_4</strain>
    </source>
</reference>
<dbReference type="EMBL" id="CP029752">
    <property type="protein sequence ID" value="QFG76428.1"/>
    <property type="molecule type" value="Genomic_DNA"/>
</dbReference>
<accession>A0A5P6A923</accession>
<gene>
    <name evidence="1" type="ORF">DMB90_01965</name>
</gene>
<dbReference type="AlphaFoldDB" id="A0A5P6A923"/>